<accession>A0A0B6RSQ1</accession>
<reference evidence="3" key="1">
    <citation type="submission" date="2011-03" db="EMBL/GenBank/DDBJ databases">
        <authorList>
            <person name="Voget S."/>
            <person name="Streit W.R."/>
            <person name="Jaeger K.E."/>
            <person name="Daniel R."/>
        </authorList>
    </citation>
    <scope>NUCLEOTIDE SEQUENCE [LARGE SCALE GENOMIC DNA]</scope>
    <source>
        <strain evidence="3">PG1</strain>
    </source>
</reference>
<evidence type="ECO:0000313" key="3">
    <source>
        <dbReference type="Proteomes" id="UP000031838"/>
    </source>
</evidence>
<name>A0A0B6RSQ1_BURPL</name>
<organism evidence="2 3">
    <name type="scientific">Burkholderia plantarii</name>
    <dbReference type="NCBI Taxonomy" id="41899"/>
    <lineage>
        <taxon>Bacteria</taxon>
        <taxon>Pseudomonadati</taxon>
        <taxon>Pseudomonadota</taxon>
        <taxon>Betaproteobacteria</taxon>
        <taxon>Burkholderiales</taxon>
        <taxon>Burkholderiaceae</taxon>
        <taxon>Burkholderia</taxon>
    </lineage>
</organism>
<evidence type="ECO:0000313" key="2">
    <source>
        <dbReference type="EMBL" id="AJK46383.1"/>
    </source>
</evidence>
<keyword evidence="1" id="KW-0472">Membrane</keyword>
<protein>
    <recommendedName>
        <fullName evidence="4">Glycine zipper family protein</fullName>
    </recommendedName>
</protein>
<dbReference type="RefSeq" id="WP_042624896.1">
    <property type="nucleotide sequence ID" value="NZ_CP002580.1"/>
</dbReference>
<dbReference type="KEGG" id="bgp:BGL_1c18740"/>
<dbReference type="EMBL" id="CP002580">
    <property type="protein sequence ID" value="AJK46383.1"/>
    <property type="molecule type" value="Genomic_DNA"/>
</dbReference>
<keyword evidence="1" id="KW-1133">Transmembrane helix</keyword>
<evidence type="ECO:0000256" key="1">
    <source>
        <dbReference type="SAM" id="Phobius"/>
    </source>
</evidence>
<keyword evidence="3" id="KW-1185">Reference proteome</keyword>
<dbReference type="Proteomes" id="UP000031838">
    <property type="component" value="Chromosome 1"/>
</dbReference>
<reference evidence="2 3" key="2">
    <citation type="journal article" date="2016" name="Appl. Microbiol. Biotechnol.">
        <title>Mutations improving production and secretion of extracellular lipase by Burkholderia glumae PG1.</title>
        <authorList>
            <person name="Knapp A."/>
            <person name="Voget S."/>
            <person name="Gao R."/>
            <person name="Zaburannyi N."/>
            <person name="Krysciak D."/>
            <person name="Breuer M."/>
            <person name="Hauer B."/>
            <person name="Streit W.R."/>
            <person name="Muller R."/>
            <person name="Daniel R."/>
            <person name="Jaeger K.E."/>
        </authorList>
    </citation>
    <scope>NUCLEOTIDE SEQUENCE [LARGE SCALE GENOMIC DNA]</scope>
    <source>
        <strain evidence="2 3">PG1</strain>
    </source>
</reference>
<feature type="transmembrane region" description="Helical" evidence="1">
    <location>
        <begin position="69"/>
        <end position="87"/>
    </location>
</feature>
<dbReference type="AlphaFoldDB" id="A0A0B6RSQ1"/>
<proteinExistence type="predicted"/>
<feature type="transmembrane region" description="Helical" evidence="1">
    <location>
        <begin position="93"/>
        <end position="112"/>
    </location>
</feature>
<evidence type="ECO:0008006" key="4">
    <source>
        <dbReference type="Google" id="ProtNLM"/>
    </source>
</evidence>
<gene>
    <name evidence="2" type="ORF">BGL_1c18740</name>
</gene>
<keyword evidence="1" id="KW-0812">Transmembrane</keyword>
<sequence length="183" mass="19817">MTIIVTGNFQTFADAETSRRRLMDRQFRRDDVSIFFLNPHGQHGRFPIGGDVYADTAAKPGGRGAIAGTVRGVAIGLLLGLLVYAIWHTPWWVPVATTLLGAYLGAFSGALAGMRGRAEEGTGTLERTEHGVVLAAHVNEGNATAAEEILRSTGAISVERVDGEWRDGRWQDFDPTRRPDEAA</sequence>
<dbReference type="HOGENOM" id="CLU_097521_0_0_4"/>